<name>A0A9D3Y5E3_DREPO</name>
<dbReference type="AlphaFoldDB" id="A0A9D3Y5E3"/>
<evidence type="ECO:0000313" key="1">
    <source>
        <dbReference type="EMBL" id="KAH3694198.1"/>
    </source>
</evidence>
<organism evidence="1 2">
    <name type="scientific">Dreissena polymorpha</name>
    <name type="common">Zebra mussel</name>
    <name type="synonym">Mytilus polymorpha</name>
    <dbReference type="NCBI Taxonomy" id="45954"/>
    <lineage>
        <taxon>Eukaryota</taxon>
        <taxon>Metazoa</taxon>
        <taxon>Spiralia</taxon>
        <taxon>Lophotrochozoa</taxon>
        <taxon>Mollusca</taxon>
        <taxon>Bivalvia</taxon>
        <taxon>Autobranchia</taxon>
        <taxon>Heteroconchia</taxon>
        <taxon>Euheterodonta</taxon>
        <taxon>Imparidentia</taxon>
        <taxon>Neoheterodontei</taxon>
        <taxon>Myida</taxon>
        <taxon>Dreissenoidea</taxon>
        <taxon>Dreissenidae</taxon>
        <taxon>Dreissena</taxon>
    </lineage>
</organism>
<keyword evidence="2" id="KW-1185">Reference proteome</keyword>
<evidence type="ECO:0000313" key="2">
    <source>
        <dbReference type="Proteomes" id="UP000828390"/>
    </source>
</evidence>
<protein>
    <submittedName>
        <fullName evidence="1">Uncharacterized protein</fullName>
    </submittedName>
</protein>
<dbReference type="Proteomes" id="UP000828390">
    <property type="component" value="Unassembled WGS sequence"/>
</dbReference>
<accession>A0A9D3Y5E3</accession>
<reference evidence="1" key="2">
    <citation type="submission" date="2020-11" db="EMBL/GenBank/DDBJ databases">
        <authorList>
            <person name="McCartney M.A."/>
            <person name="Auch B."/>
            <person name="Kono T."/>
            <person name="Mallez S."/>
            <person name="Becker A."/>
            <person name="Gohl D.M."/>
            <person name="Silverstein K.A.T."/>
            <person name="Koren S."/>
            <person name="Bechman K.B."/>
            <person name="Herman A."/>
            <person name="Abrahante J.E."/>
            <person name="Garbe J."/>
        </authorList>
    </citation>
    <scope>NUCLEOTIDE SEQUENCE</scope>
    <source>
        <strain evidence="1">Duluth1</strain>
        <tissue evidence="1">Whole animal</tissue>
    </source>
</reference>
<proteinExistence type="predicted"/>
<comment type="caution">
    <text evidence="1">The sequence shown here is derived from an EMBL/GenBank/DDBJ whole genome shotgun (WGS) entry which is preliminary data.</text>
</comment>
<dbReference type="EMBL" id="JAIWYP010000016">
    <property type="protein sequence ID" value="KAH3694198.1"/>
    <property type="molecule type" value="Genomic_DNA"/>
</dbReference>
<gene>
    <name evidence="1" type="ORF">DPMN_081638</name>
</gene>
<sequence length="59" mass="6613">MANDMLYEDSTLMKCCCESSKISTETPTAKTFFMESRDISTGHQLAYFMDICSLSLPTS</sequence>
<reference evidence="1" key="1">
    <citation type="journal article" date="2019" name="bioRxiv">
        <title>The Genome of the Zebra Mussel, Dreissena polymorpha: A Resource for Invasive Species Research.</title>
        <authorList>
            <person name="McCartney M.A."/>
            <person name="Auch B."/>
            <person name="Kono T."/>
            <person name="Mallez S."/>
            <person name="Zhang Y."/>
            <person name="Obille A."/>
            <person name="Becker A."/>
            <person name="Abrahante J.E."/>
            <person name="Garbe J."/>
            <person name="Badalamenti J.P."/>
            <person name="Herman A."/>
            <person name="Mangelson H."/>
            <person name="Liachko I."/>
            <person name="Sullivan S."/>
            <person name="Sone E.D."/>
            <person name="Koren S."/>
            <person name="Silverstein K.A.T."/>
            <person name="Beckman K.B."/>
            <person name="Gohl D.M."/>
        </authorList>
    </citation>
    <scope>NUCLEOTIDE SEQUENCE</scope>
    <source>
        <strain evidence="1">Duluth1</strain>
        <tissue evidence="1">Whole animal</tissue>
    </source>
</reference>